<keyword evidence="1" id="KW-0614">Plasmid</keyword>
<name>A0A2P1PZV8_9GAMM</name>
<reference evidence="1 2" key="1">
    <citation type="submission" date="2018-03" db="EMBL/GenBank/DDBJ databases">
        <title>Ahniella affigens gen. nov., sp. nov., a gammaproteobacterium isolated from sandy soil near a stream.</title>
        <authorList>
            <person name="Ko Y."/>
            <person name="Kim J.-H."/>
        </authorList>
    </citation>
    <scope>NUCLEOTIDE SEQUENCE [LARGE SCALE GENOMIC DNA]</scope>
    <source>
        <strain evidence="1 2">D13</strain>
        <plasmid evidence="2">Plasmid unnamed</plasmid>
    </source>
</reference>
<geneLocation type="plasmid" evidence="1">
    <name>unnamed</name>
</geneLocation>
<dbReference type="RefSeq" id="WP_106894283.1">
    <property type="nucleotide sequence ID" value="NZ_CP027861.1"/>
</dbReference>
<organism evidence="1 2">
    <name type="scientific">Ahniella affigens</name>
    <dbReference type="NCBI Taxonomy" id="2021234"/>
    <lineage>
        <taxon>Bacteria</taxon>
        <taxon>Pseudomonadati</taxon>
        <taxon>Pseudomonadota</taxon>
        <taxon>Gammaproteobacteria</taxon>
        <taxon>Lysobacterales</taxon>
        <taxon>Rhodanobacteraceae</taxon>
        <taxon>Ahniella</taxon>
    </lineage>
</organism>
<dbReference type="KEGG" id="xba:C7S18_24005"/>
<gene>
    <name evidence="1" type="ORF">C7S18_24005</name>
</gene>
<keyword evidence="2" id="KW-1185">Reference proteome</keyword>
<dbReference type="Proteomes" id="UP000241074">
    <property type="component" value="Plasmid unnamed"/>
</dbReference>
<dbReference type="EMBL" id="CP027861">
    <property type="protein sequence ID" value="AVQ00366.1"/>
    <property type="molecule type" value="Genomic_DNA"/>
</dbReference>
<sequence length="377" mass="40485">MIRISKKIKGVSVVGQKDPSSGAVLEPPKASVIDRLRLNSRATVADKLVWPTRPDTPEGTIGWTSPVVRSHSGAKFAVTVNYFGEDSQEPFEVLVPFAEAPRGLAAVARLLSFDMRTKDRAWLAKKLSSLVAITGDAVEVKLPGQSVPIAVGSPVAALARYVQIACDRVGYLSQIEPTDSAMLRALVAPSEPKARHGDVGAARYFDVENAGKGDDFRVFMAETELEDGAAWPHSVWFAGAFPAAWHGIAKLLSKDMQVADPAWIGLKLLALREDSEPMGDLWAFCPITRKQRVFASTLAFVAQSILARYVALGILDESGKVVARKQLKLFNVEAAPVNQVPASKQPSGIQCPSCGEHSVVIMDGCPTCQACAYSKCG</sequence>
<proteinExistence type="predicted"/>
<dbReference type="AlphaFoldDB" id="A0A2P1PZV8"/>
<evidence type="ECO:0000313" key="2">
    <source>
        <dbReference type="Proteomes" id="UP000241074"/>
    </source>
</evidence>
<accession>A0A2P1PZV8</accession>
<dbReference type="OrthoDB" id="9762933at2"/>
<protein>
    <submittedName>
        <fullName evidence="1">Uncharacterized protein</fullName>
    </submittedName>
</protein>
<reference evidence="1 2" key="2">
    <citation type="submission" date="2018-03" db="EMBL/GenBank/DDBJ databases">
        <authorList>
            <person name="Keele B.F."/>
        </authorList>
    </citation>
    <scope>NUCLEOTIDE SEQUENCE [LARGE SCALE GENOMIC DNA]</scope>
    <source>
        <strain evidence="1 2">D13</strain>
        <plasmid evidence="2">Plasmid unnamed</plasmid>
    </source>
</reference>
<evidence type="ECO:0000313" key="1">
    <source>
        <dbReference type="EMBL" id="AVQ00366.1"/>
    </source>
</evidence>